<dbReference type="CDD" id="cd11067">
    <property type="entry name" value="CYP152"/>
    <property type="match status" value="1"/>
</dbReference>
<reference evidence="8 9" key="1">
    <citation type="submission" date="2021-01" db="EMBL/GenBank/DDBJ databases">
        <title>Sequencing the genomes of 1000 actinobacteria strains.</title>
        <authorList>
            <person name="Klenk H.-P."/>
        </authorList>
    </citation>
    <scope>NUCLEOTIDE SEQUENCE [LARGE SCALE GENOMIC DNA]</scope>
    <source>
        <strain evidence="8 9">DSM 44581</strain>
    </source>
</reference>
<dbReference type="PRINTS" id="PR00463">
    <property type="entry name" value="EP450I"/>
</dbReference>
<protein>
    <submittedName>
        <fullName evidence="8">Fatty-acid peroxygenase</fullName>
        <ecNumber evidence="8">1.11.2.4</ecNumber>
    </submittedName>
</protein>
<dbReference type="RefSeq" id="WP_204840929.1">
    <property type="nucleotide sequence ID" value="NZ_JAFBCL010000001.1"/>
</dbReference>
<dbReference type="Pfam" id="PF00067">
    <property type="entry name" value="p450"/>
    <property type="match status" value="1"/>
</dbReference>
<keyword evidence="8" id="KW-0575">Peroxidase</keyword>
<evidence type="ECO:0000313" key="9">
    <source>
        <dbReference type="Proteomes" id="UP001195724"/>
    </source>
</evidence>
<evidence type="ECO:0000256" key="3">
    <source>
        <dbReference type="ARBA" id="ARBA00022617"/>
    </source>
</evidence>
<dbReference type="EMBL" id="JAFBCL010000001">
    <property type="protein sequence ID" value="MBM7809870.1"/>
    <property type="molecule type" value="Genomic_DNA"/>
</dbReference>
<dbReference type="InterPro" id="IPR002401">
    <property type="entry name" value="Cyt_P450_E_grp-I"/>
</dbReference>
<comment type="cofactor">
    <cofactor evidence="1">
        <name>heme</name>
        <dbReference type="ChEBI" id="CHEBI:30413"/>
    </cofactor>
</comment>
<comment type="similarity">
    <text evidence="2">Belongs to the cytochrome P450 family.</text>
</comment>
<accession>A0ABS2S0W6</accession>
<sequence>MRTPLLDDSLGLLAHGYSWLPGLRRDAPDGVALTRVMGQRAVGVCGPEATRFFYDEDHVQRRTAIPGPVQSTLFGHHAVHTLDGADHRRRKGLFLSVLTPDGVADLTGHAARAWDDAVASWRPGRDVVLFDAAARVLTRAVCRWAGVPLEDGEVAGLAADLTAMVDGFATPGPRHWRARRARGRREAWLAGLVEDVRDGRAVAPPRSALDRAAHHREDGGELLEPRLAAVELLNFVRPTVAVAWFVAFAAHALHRWEGHRAPLASGDPAFATAFVHEIRRFYPFAPFLGGRAVRDLSWRGVPVPAGSLVLLDVYGQNHDAGLWGDPYAFRPQRFLDRPISAFDLIPQGGGDPATGHRCPGETATIGLLETLATRLAGADYEVPDQDLTISLRRMPALVESGFVITPAA</sequence>
<keyword evidence="7" id="KW-0503">Monooxygenase</keyword>
<dbReference type="PANTHER" id="PTHR24286:SF24">
    <property type="entry name" value="LANOSTEROL 14-ALPHA DEMETHYLASE"/>
    <property type="match status" value="1"/>
</dbReference>
<evidence type="ECO:0000256" key="7">
    <source>
        <dbReference type="ARBA" id="ARBA00023033"/>
    </source>
</evidence>
<gene>
    <name evidence="8" type="ORF">JOE68_000735</name>
</gene>
<proteinExistence type="inferred from homology"/>
<keyword evidence="9" id="KW-1185">Reference proteome</keyword>
<dbReference type="Proteomes" id="UP001195724">
    <property type="component" value="Unassembled WGS sequence"/>
</dbReference>
<evidence type="ECO:0000256" key="2">
    <source>
        <dbReference type="ARBA" id="ARBA00010617"/>
    </source>
</evidence>
<comment type="caution">
    <text evidence="8">The sequence shown here is derived from an EMBL/GenBank/DDBJ whole genome shotgun (WGS) entry which is preliminary data.</text>
</comment>
<dbReference type="Gene3D" id="1.10.630.10">
    <property type="entry name" value="Cytochrome P450"/>
    <property type="match status" value="1"/>
</dbReference>
<dbReference type="EC" id="1.11.2.4" evidence="8"/>
<evidence type="ECO:0000256" key="6">
    <source>
        <dbReference type="ARBA" id="ARBA00023004"/>
    </source>
</evidence>
<keyword evidence="4" id="KW-0479">Metal-binding</keyword>
<dbReference type="GO" id="GO:0004601">
    <property type="term" value="F:peroxidase activity"/>
    <property type="evidence" value="ECO:0007669"/>
    <property type="project" value="UniProtKB-KW"/>
</dbReference>
<evidence type="ECO:0000256" key="1">
    <source>
        <dbReference type="ARBA" id="ARBA00001971"/>
    </source>
</evidence>
<dbReference type="InterPro" id="IPR001128">
    <property type="entry name" value="Cyt_P450"/>
</dbReference>
<evidence type="ECO:0000313" key="8">
    <source>
        <dbReference type="EMBL" id="MBM7809870.1"/>
    </source>
</evidence>
<keyword evidence="5 8" id="KW-0560">Oxidoreductase</keyword>
<dbReference type="PANTHER" id="PTHR24286">
    <property type="entry name" value="CYTOCHROME P450 26"/>
    <property type="match status" value="1"/>
</dbReference>
<name>A0ABS2S0W6_9PSEU</name>
<organism evidence="8 9">
    <name type="scientific">Saccharothrix algeriensis</name>
    <dbReference type="NCBI Taxonomy" id="173560"/>
    <lineage>
        <taxon>Bacteria</taxon>
        <taxon>Bacillati</taxon>
        <taxon>Actinomycetota</taxon>
        <taxon>Actinomycetes</taxon>
        <taxon>Pseudonocardiales</taxon>
        <taxon>Pseudonocardiaceae</taxon>
        <taxon>Saccharothrix</taxon>
    </lineage>
</organism>
<keyword evidence="3" id="KW-0349">Heme</keyword>
<evidence type="ECO:0000256" key="5">
    <source>
        <dbReference type="ARBA" id="ARBA00023002"/>
    </source>
</evidence>
<dbReference type="SUPFAM" id="SSF48264">
    <property type="entry name" value="Cytochrome P450"/>
    <property type="match status" value="1"/>
</dbReference>
<keyword evidence="6" id="KW-0408">Iron</keyword>
<dbReference type="InterPro" id="IPR036396">
    <property type="entry name" value="Cyt_P450_sf"/>
</dbReference>
<evidence type="ECO:0000256" key="4">
    <source>
        <dbReference type="ARBA" id="ARBA00022723"/>
    </source>
</evidence>